<dbReference type="AlphaFoldDB" id="A0A0F9TZT1"/>
<keyword evidence="4" id="KW-0449">Lipoprotein</keyword>
<reference evidence="8" key="1">
    <citation type="journal article" date="2015" name="Nature">
        <title>Complex archaea that bridge the gap between prokaryotes and eukaryotes.</title>
        <authorList>
            <person name="Spang A."/>
            <person name="Saw J.H."/>
            <person name="Jorgensen S.L."/>
            <person name="Zaremba-Niedzwiedzka K."/>
            <person name="Martijn J."/>
            <person name="Lind A.E."/>
            <person name="van Eijk R."/>
            <person name="Schleper C."/>
            <person name="Guy L."/>
            <person name="Ettema T.J."/>
        </authorList>
    </citation>
    <scope>NUCLEOTIDE SEQUENCE</scope>
</reference>
<keyword evidence="2" id="KW-0472">Membrane</keyword>
<evidence type="ECO:0000256" key="4">
    <source>
        <dbReference type="ARBA" id="ARBA00023288"/>
    </source>
</evidence>
<dbReference type="SUPFAM" id="SSF141488">
    <property type="entry name" value="YdhA-like"/>
    <property type="match status" value="1"/>
</dbReference>
<sequence>MQRPFLAVLLCLLSAGYLAGCSEEEIPRPTQASPETNSVSSGDEQDQIRISGSLTYQARIALQPDSHVIVELRYPKAGEREAEEVLASRRIDLLGREVPVEFVLEVDANALKQAEAYEFRARIVESDRPSWVADPVAIESLESDLELGELVLLPHRAAAFASILHCGRLQVSAGYEEDDMILDAAGDKYVLLPAESASGALFEAQGDPSTRFWSKGDNALLTLKGKAYPECIPPGALLEPFRAAGSEPSWEIMINQGELSVMIADEMVVLEEPYAISEDNSDGPTLQASGATVQVTREVCYETASRMPHPHTVTLTFQGETRQGCGGDPARLLRGAQWIVEDINGGGIIDNSRVVLAFLQNDRIAGQASCNNLSGEYLFEGQAFSIPETEVTLKACAPALMEQEQRFLEILRRVDSFRFDAEGALILMTGDNEILTARMQ</sequence>
<evidence type="ECO:0000256" key="2">
    <source>
        <dbReference type="ARBA" id="ARBA00023136"/>
    </source>
</evidence>
<dbReference type="Gene3D" id="2.40.128.200">
    <property type="match status" value="1"/>
</dbReference>
<dbReference type="EMBL" id="LAZR01000167">
    <property type="protein sequence ID" value="KKN84789.1"/>
    <property type="molecule type" value="Genomic_DNA"/>
</dbReference>
<dbReference type="InterPro" id="IPR038670">
    <property type="entry name" value="HslJ-like_sf"/>
</dbReference>
<evidence type="ECO:0008006" key="9">
    <source>
        <dbReference type="Google" id="ProtNLM"/>
    </source>
</evidence>
<evidence type="ECO:0000256" key="1">
    <source>
        <dbReference type="ARBA" id="ARBA00022729"/>
    </source>
</evidence>
<keyword evidence="1" id="KW-0732">Signal</keyword>
<feature type="region of interest" description="Disordered" evidence="5">
    <location>
        <begin position="26"/>
        <end position="45"/>
    </location>
</feature>
<dbReference type="InterPro" id="IPR039366">
    <property type="entry name" value="Pilotin"/>
</dbReference>
<dbReference type="Pfam" id="PF03724">
    <property type="entry name" value="META"/>
    <property type="match status" value="1"/>
</dbReference>
<feature type="compositionally biased region" description="Polar residues" evidence="5">
    <location>
        <begin position="30"/>
        <end position="45"/>
    </location>
</feature>
<dbReference type="InterPro" id="IPR018660">
    <property type="entry name" value="MliC"/>
</dbReference>
<evidence type="ECO:0000259" key="6">
    <source>
        <dbReference type="Pfam" id="PF03724"/>
    </source>
</evidence>
<dbReference type="InterPro" id="IPR036328">
    <property type="entry name" value="MliC_sf"/>
</dbReference>
<evidence type="ECO:0000256" key="3">
    <source>
        <dbReference type="ARBA" id="ARBA00023139"/>
    </source>
</evidence>
<proteinExistence type="predicted"/>
<feature type="domain" description="DUF306" evidence="6">
    <location>
        <begin position="333"/>
        <end position="435"/>
    </location>
</feature>
<accession>A0A0F9TZT1</accession>
<dbReference type="PANTHER" id="PTHR35535:SF1">
    <property type="entry name" value="HEAT SHOCK PROTEIN HSLJ"/>
    <property type="match status" value="1"/>
</dbReference>
<evidence type="ECO:0000313" key="8">
    <source>
        <dbReference type="EMBL" id="KKN84789.1"/>
    </source>
</evidence>
<evidence type="ECO:0000256" key="5">
    <source>
        <dbReference type="SAM" id="MobiDB-lite"/>
    </source>
</evidence>
<dbReference type="Pfam" id="PF09864">
    <property type="entry name" value="MliC"/>
    <property type="match status" value="1"/>
</dbReference>
<feature type="domain" description="C-type lysozyme inhibitor" evidence="7">
    <location>
        <begin position="166"/>
        <end position="227"/>
    </location>
</feature>
<dbReference type="InterPro" id="IPR005184">
    <property type="entry name" value="DUF306_Meta_HslJ"/>
</dbReference>
<name>A0A0F9TZT1_9ZZZZ</name>
<evidence type="ECO:0000259" key="7">
    <source>
        <dbReference type="Pfam" id="PF09864"/>
    </source>
</evidence>
<comment type="caution">
    <text evidence="8">The sequence shown here is derived from an EMBL/GenBank/DDBJ whole genome shotgun (WGS) entry which is preliminary data.</text>
</comment>
<dbReference type="Gene3D" id="2.40.128.270">
    <property type="match status" value="1"/>
</dbReference>
<dbReference type="PANTHER" id="PTHR35535">
    <property type="entry name" value="HEAT SHOCK PROTEIN HSLJ"/>
    <property type="match status" value="1"/>
</dbReference>
<keyword evidence="3" id="KW-0564">Palmitate</keyword>
<dbReference type="Pfam" id="PF09619">
    <property type="entry name" value="YscW"/>
    <property type="match status" value="1"/>
</dbReference>
<gene>
    <name evidence="8" type="ORF">LCGC14_0286020</name>
</gene>
<organism evidence="8">
    <name type="scientific">marine sediment metagenome</name>
    <dbReference type="NCBI Taxonomy" id="412755"/>
    <lineage>
        <taxon>unclassified sequences</taxon>
        <taxon>metagenomes</taxon>
        <taxon>ecological metagenomes</taxon>
    </lineage>
</organism>
<dbReference type="InterPro" id="IPR053147">
    <property type="entry name" value="Hsp_HslJ-like"/>
</dbReference>
<protein>
    <recommendedName>
        <fullName evidence="9">DUF306 domain-containing protein</fullName>
    </recommendedName>
</protein>